<dbReference type="SUPFAM" id="SSF48452">
    <property type="entry name" value="TPR-like"/>
    <property type="match status" value="2"/>
</dbReference>
<reference evidence="3" key="1">
    <citation type="journal article" date="2013" name="Int. J. Syst. Evol. Microbiol.">
        <title>Polycladomyces abyssicola gen. nov., sp. nov., a thermophilic filamentous bacterium isolated from hemipelagic sediment.</title>
        <authorList>
            <person name="Tsubouchi T."/>
            <person name="Shimane Y."/>
            <person name="Mori K."/>
            <person name="Usui K."/>
            <person name="Hiraki T."/>
            <person name="Tame A."/>
            <person name="Uematsu K."/>
            <person name="Maruyama T."/>
            <person name="Hatada Y."/>
        </authorList>
    </citation>
    <scope>NUCLEOTIDE SEQUENCE</scope>
    <source>
        <strain evidence="3">JIR-001</strain>
    </source>
</reference>
<sequence length="444" mass="50623">MKEIDVIQIGDVIRKVRKNKNLRLEDLADENISPATVSNIERGVPHVSPDKIMYLLDKLGLTLEQIPQLLESETHRDNKLLIRLMAIESSIGYGDSRELLTELDDLNIGDDHKFAPTVHYLKGKCHVADENWKKAEKALYNAIRLANQYKTEEKYNIEAAAFCELSVCSYRQNHLEQALQFAESALKTFTEEGERTQIKYIAAANKAAYLERLGRLGEAMKVMEDVWSQIEHMDSTAALRLRETKVNILRKIKMYDEAVKVALEGIEKAQLNQHIDQLFDLWSSLGSVYSAKGDWSCAESCFKTALKLGRYVRSKNVLVTTYTKLGLLYMHQDLLEKAHDALSTAIRLSDRSSDAISTTAACLVMGDYHLKRGNTEEAAHFFSQSLDISRKYQNKFLQQKALFRLAKVARNKSQEDFLILLENMYEITADLEAGHNEEDYGEIM</sequence>
<protein>
    <recommendedName>
        <fullName evidence="2">HTH cro/C1-type domain-containing protein</fullName>
    </recommendedName>
</protein>
<name>A0A8D5ZNH0_9BACL</name>
<dbReference type="InterPro" id="IPR019734">
    <property type="entry name" value="TPR_rpt"/>
</dbReference>
<reference evidence="3" key="2">
    <citation type="journal article" date="2021" name="Microbiol. Resour. Announc.">
        <title>Complete Genome Sequence of Polycladomyces abyssicola JIR-001T, Isolated from Hemipelagic Sediment in Deep Seawater.</title>
        <authorList>
            <person name="Tsubouchi T."/>
            <person name="Kaneko Y."/>
        </authorList>
    </citation>
    <scope>NUCLEOTIDE SEQUENCE</scope>
    <source>
        <strain evidence="3">JIR-001</strain>
    </source>
</reference>
<organism evidence="3 4">
    <name type="scientific">Polycladomyces abyssicola</name>
    <dbReference type="NCBI Taxonomy" id="1125966"/>
    <lineage>
        <taxon>Bacteria</taxon>
        <taxon>Bacillati</taxon>
        <taxon>Bacillota</taxon>
        <taxon>Bacilli</taxon>
        <taxon>Bacillales</taxon>
        <taxon>Thermoactinomycetaceae</taxon>
        <taxon>Polycladomyces</taxon>
    </lineage>
</organism>
<evidence type="ECO:0000259" key="2">
    <source>
        <dbReference type="PROSITE" id="PS50943"/>
    </source>
</evidence>
<feature type="repeat" description="TPR" evidence="1">
    <location>
        <begin position="319"/>
        <end position="352"/>
    </location>
</feature>
<gene>
    <name evidence="3" type="ORF">JIR001_11590</name>
</gene>
<dbReference type="PANTHER" id="PTHR37038">
    <property type="entry name" value="TRANSCRIPTIONAL REGULATOR-RELATED"/>
    <property type="match status" value="1"/>
</dbReference>
<dbReference type="SMART" id="SM00530">
    <property type="entry name" value="HTH_XRE"/>
    <property type="match status" value="1"/>
</dbReference>
<dbReference type="InterPro" id="IPR053163">
    <property type="entry name" value="HTH-type_regulator_Rgg"/>
</dbReference>
<dbReference type="InterPro" id="IPR001387">
    <property type="entry name" value="Cro/C1-type_HTH"/>
</dbReference>
<evidence type="ECO:0000313" key="4">
    <source>
        <dbReference type="Proteomes" id="UP000677436"/>
    </source>
</evidence>
<dbReference type="PANTHER" id="PTHR37038:SF12">
    <property type="entry name" value="TRANSCRIPTIONAL REGULATOR"/>
    <property type="match status" value="1"/>
</dbReference>
<dbReference type="Gene3D" id="1.10.260.40">
    <property type="entry name" value="lambda repressor-like DNA-binding domains"/>
    <property type="match status" value="1"/>
</dbReference>
<evidence type="ECO:0000313" key="3">
    <source>
        <dbReference type="EMBL" id="BCU81376.1"/>
    </source>
</evidence>
<dbReference type="InterPro" id="IPR011990">
    <property type="entry name" value="TPR-like_helical_dom_sf"/>
</dbReference>
<dbReference type="PROSITE" id="PS50005">
    <property type="entry name" value="TPR"/>
    <property type="match status" value="1"/>
</dbReference>
<dbReference type="CDD" id="cd00093">
    <property type="entry name" value="HTH_XRE"/>
    <property type="match status" value="1"/>
</dbReference>
<dbReference type="PROSITE" id="PS50943">
    <property type="entry name" value="HTH_CROC1"/>
    <property type="match status" value="1"/>
</dbReference>
<evidence type="ECO:0000256" key="1">
    <source>
        <dbReference type="PROSITE-ProRule" id="PRU00339"/>
    </source>
</evidence>
<dbReference type="AlphaFoldDB" id="A0A8D5ZNH0"/>
<dbReference type="EMBL" id="AP024601">
    <property type="protein sequence ID" value="BCU81376.1"/>
    <property type="molecule type" value="Genomic_DNA"/>
</dbReference>
<dbReference type="GO" id="GO:0003677">
    <property type="term" value="F:DNA binding"/>
    <property type="evidence" value="ECO:0007669"/>
    <property type="project" value="InterPro"/>
</dbReference>
<dbReference type="KEGG" id="pabs:JIR001_11590"/>
<dbReference type="Pfam" id="PF13176">
    <property type="entry name" value="TPR_7"/>
    <property type="match status" value="1"/>
</dbReference>
<accession>A0A8D5ZNH0</accession>
<dbReference type="SUPFAM" id="SSF47413">
    <property type="entry name" value="lambda repressor-like DNA-binding domains"/>
    <property type="match status" value="1"/>
</dbReference>
<dbReference type="SMART" id="SM00028">
    <property type="entry name" value="TPR"/>
    <property type="match status" value="5"/>
</dbReference>
<keyword evidence="1" id="KW-0802">TPR repeat</keyword>
<dbReference type="Proteomes" id="UP000677436">
    <property type="component" value="Chromosome"/>
</dbReference>
<feature type="domain" description="HTH cro/C1-type" evidence="2">
    <location>
        <begin position="13"/>
        <end position="66"/>
    </location>
</feature>
<dbReference type="RefSeq" id="WP_212774615.1">
    <property type="nucleotide sequence ID" value="NZ_AP024601.1"/>
</dbReference>
<dbReference type="Gene3D" id="1.25.40.10">
    <property type="entry name" value="Tetratricopeptide repeat domain"/>
    <property type="match status" value="2"/>
</dbReference>
<dbReference type="InterPro" id="IPR010982">
    <property type="entry name" value="Lambda_DNA-bd_dom_sf"/>
</dbReference>
<dbReference type="Pfam" id="PF01381">
    <property type="entry name" value="HTH_3"/>
    <property type="match status" value="1"/>
</dbReference>
<proteinExistence type="predicted"/>
<keyword evidence="4" id="KW-1185">Reference proteome</keyword>